<keyword evidence="4 7" id="KW-0472">Membrane</keyword>
<comment type="caution">
    <text evidence="9">The sequence shown here is derived from an EMBL/GenBank/DDBJ whole genome shotgun (WGS) entry which is preliminary data.</text>
</comment>
<organism evidence="9 10">
    <name type="scientific">Echria macrotheca</name>
    <dbReference type="NCBI Taxonomy" id="438768"/>
    <lineage>
        <taxon>Eukaryota</taxon>
        <taxon>Fungi</taxon>
        <taxon>Dikarya</taxon>
        <taxon>Ascomycota</taxon>
        <taxon>Pezizomycotina</taxon>
        <taxon>Sordariomycetes</taxon>
        <taxon>Sordariomycetidae</taxon>
        <taxon>Sordariales</taxon>
        <taxon>Schizotheciaceae</taxon>
        <taxon>Echria</taxon>
    </lineage>
</organism>
<evidence type="ECO:0000256" key="4">
    <source>
        <dbReference type="ARBA" id="ARBA00023136"/>
    </source>
</evidence>
<dbReference type="Pfam" id="PF20684">
    <property type="entry name" value="Fung_rhodopsin"/>
    <property type="match status" value="1"/>
</dbReference>
<feature type="region of interest" description="Disordered" evidence="6">
    <location>
        <begin position="364"/>
        <end position="398"/>
    </location>
</feature>
<dbReference type="InterPro" id="IPR052337">
    <property type="entry name" value="SAT4-like"/>
</dbReference>
<keyword evidence="2 7" id="KW-0812">Transmembrane</keyword>
<evidence type="ECO:0000256" key="3">
    <source>
        <dbReference type="ARBA" id="ARBA00022989"/>
    </source>
</evidence>
<feature type="region of interest" description="Disordered" evidence="6">
    <location>
        <begin position="1"/>
        <end position="26"/>
    </location>
</feature>
<keyword evidence="10" id="KW-1185">Reference proteome</keyword>
<reference evidence="9" key="1">
    <citation type="submission" date="2023-06" db="EMBL/GenBank/DDBJ databases">
        <title>Genome-scale phylogeny and comparative genomics of the fungal order Sordariales.</title>
        <authorList>
            <consortium name="Lawrence Berkeley National Laboratory"/>
            <person name="Hensen N."/>
            <person name="Bonometti L."/>
            <person name="Westerberg I."/>
            <person name="Brannstrom I.O."/>
            <person name="Guillou S."/>
            <person name="Cros-Aarteil S."/>
            <person name="Calhoun S."/>
            <person name="Haridas S."/>
            <person name="Kuo A."/>
            <person name="Mondo S."/>
            <person name="Pangilinan J."/>
            <person name="Riley R."/>
            <person name="Labutti K."/>
            <person name="Andreopoulos B."/>
            <person name="Lipzen A."/>
            <person name="Chen C."/>
            <person name="Yanf M."/>
            <person name="Daum C."/>
            <person name="Ng V."/>
            <person name="Clum A."/>
            <person name="Steindorff A."/>
            <person name="Ohm R."/>
            <person name="Martin F."/>
            <person name="Silar P."/>
            <person name="Natvig D."/>
            <person name="Lalanne C."/>
            <person name="Gautier V."/>
            <person name="Ament-Velasquez S.L."/>
            <person name="Kruys A."/>
            <person name="Hutchinson M.I."/>
            <person name="Powell A.J."/>
            <person name="Barry K."/>
            <person name="Miller A.N."/>
            <person name="Grigoriev I.V."/>
            <person name="Debuchy R."/>
            <person name="Gladieux P."/>
            <person name="Thoren M.H."/>
            <person name="Johannesson H."/>
        </authorList>
    </citation>
    <scope>NUCLEOTIDE SEQUENCE</scope>
    <source>
        <strain evidence="9">PSN4</strain>
    </source>
</reference>
<dbReference type="InterPro" id="IPR049326">
    <property type="entry name" value="Rhodopsin_dom_fungi"/>
</dbReference>
<gene>
    <name evidence="9" type="ORF">QBC47DRAFT_431639</name>
</gene>
<proteinExistence type="inferred from homology"/>
<evidence type="ECO:0000313" key="10">
    <source>
        <dbReference type="Proteomes" id="UP001239445"/>
    </source>
</evidence>
<feature type="transmembrane region" description="Helical" evidence="7">
    <location>
        <begin position="160"/>
        <end position="182"/>
    </location>
</feature>
<comment type="subcellular location">
    <subcellularLocation>
        <location evidence="1">Membrane</location>
        <topology evidence="1">Multi-pass membrane protein</topology>
    </subcellularLocation>
</comment>
<feature type="compositionally biased region" description="Low complexity" evidence="6">
    <location>
        <begin position="376"/>
        <end position="387"/>
    </location>
</feature>
<evidence type="ECO:0000259" key="8">
    <source>
        <dbReference type="Pfam" id="PF20684"/>
    </source>
</evidence>
<feature type="transmembrane region" description="Helical" evidence="7">
    <location>
        <begin position="211"/>
        <end position="230"/>
    </location>
</feature>
<evidence type="ECO:0000256" key="5">
    <source>
        <dbReference type="ARBA" id="ARBA00038359"/>
    </source>
</evidence>
<dbReference type="AlphaFoldDB" id="A0AAJ0B7R6"/>
<dbReference type="GO" id="GO:0016020">
    <property type="term" value="C:membrane"/>
    <property type="evidence" value="ECO:0007669"/>
    <property type="project" value="UniProtKB-SubCell"/>
</dbReference>
<feature type="compositionally biased region" description="Polar residues" evidence="6">
    <location>
        <begin position="1"/>
        <end position="18"/>
    </location>
</feature>
<evidence type="ECO:0000256" key="7">
    <source>
        <dbReference type="SAM" id="Phobius"/>
    </source>
</evidence>
<feature type="transmembrane region" description="Helical" evidence="7">
    <location>
        <begin position="127"/>
        <end position="148"/>
    </location>
</feature>
<evidence type="ECO:0000256" key="6">
    <source>
        <dbReference type="SAM" id="MobiDB-lite"/>
    </source>
</evidence>
<evidence type="ECO:0000256" key="1">
    <source>
        <dbReference type="ARBA" id="ARBA00004141"/>
    </source>
</evidence>
<feature type="transmembrane region" description="Helical" evidence="7">
    <location>
        <begin position="86"/>
        <end position="107"/>
    </location>
</feature>
<name>A0AAJ0B7R6_9PEZI</name>
<dbReference type="EMBL" id="MU839838">
    <property type="protein sequence ID" value="KAK1753226.1"/>
    <property type="molecule type" value="Genomic_DNA"/>
</dbReference>
<feature type="transmembrane region" description="Helical" evidence="7">
    <location>
        <begin position="242"/>
        <end position="265"/>
    </location>
</feature>
<dbReference type="PANTHER" id="PTHR33048">
    <property type="entry name" value="PTH11-LIKE INTEGRAL MEMBRANE PROTEIN (AFU_ORTHOLOGUE AFUA_5G11245)"/>
    <property type="match status" value="1"/>
</dbReference>
<sequence length="409" mass="44127">MSGNSDSGGLPITGSSGPDSGGLPINGTGGGAGQAPEFIPVSDWAAYCARIFIGSTSTLLLLCIITFCTRMYQRVRPVWKVGLDDYCIAAGFILSITDWGMLLGLMIPQPGLVPISFTISAAKNSWLAIGIWGMSMTFIKASIALTLLRIQGKSKAWRIFLFSIIALQTLYGVLNIFFNLLIACRPLEKAWNTFADGECVSYEVQRIVSNIGSAINIVTDVLLSLCPALFLHKLNRPLRERIFICILMGLGLFASVSSILKTVVVRKYGDPTVQDDFLAMGITISTYTVLEQFTGILAACVPAMKGILQSCLGRMGVSLSDSRPNPSGYYARSGGVSAVNNRNGGQAGSRYARRAQDDLDDEEKYLEMPELRRNQSASKSSNAGSGSYREDDKGAAVSIEVMRVPKHTV</sequence>
<dbReference type="PANTHER" id="PTHR33048:SF47">
    <property type="entry name" value="INTEGRAL MEMBRANE PROTEIN-RELATED"/>
    <property type="match status" value="1"/>
</dbReference>
<keyword evidence="3 7" id="KW-1133">Transmembrane helix</keyword>
<dbReference type="Proteomes" id="UP001239445">
    <property type="component" value="Unassembled WGS sequence"/>
</dbReference>
<feature type="transmembrane region" description="Helical" evidence="7">
    <location>
        <begin position="44"/>
        <end position="65"/>
    </location>
</feature>
<evidence type="ECO:0000256" key="2">
    <source>
        <dbReference type="ARBA" id="ARBA00022692"/>
    </source>
</evidence>
<comment type="similarity">
    <text evidence="5">Belongs to the SAT4 family.</text>
</comment>
<feature type="domain" description="Rhodopsin" evidence="8">
    <location>
        <begin position="70"/>
        <end position="309"/>
    </location>
</feature>
<accession>A0AAJ0B7R6</accession>
<evidence type="ECO:0000313" key="9">
    <source>
        <dbReference type="EMBL" id="KAK1753226.1"/>
    </source>
</evidence>
<protein>
    <recommendedName>
        <fullName evidence="8">Rhodopsin domain-containing protein</fullName>
    </recommendedName>
</protein>
<feature type="transmembrane region" description="Helical" evidence="7">
    <location>
        <begin position="277"/>
        <end position="300"/>
    </location>
</feature>